<dbReference type="AlphaFoldDB" id="A0AA93BEW0"/>
<accession>A0AA93BEW0</accession>
<reference evidence="1 2" key="1">
    <citation type="submission" date="2018-08" db="EMBL/GenBank/DDBJ databases">
        <title>A genome reference for cultivated species of the human gut microbiota.</title>
        <authorList>
            <person name="Zou Y."/>
            <person name="Xue W."/>
            <person name="Luo G."/>
        </authorList>
    </citation>
    <scope>NUCLEOTIDE SEQUENCE [LARGE SCALE GENOMIC DNA]</scope>
    <source>
        <strain evidence="1 2">AF12-50</strain>
    </source>
</reference>
<proteinExistence type="predicted"/>
<organism evidence="1 2">
    <name type="scientific">Segatella copri</name>
    <dbReference type="NCBI Taxonomy" id="165179"/>
    <lineage>
        <taxon>Bacteria</taxon>
        <taxon>Pseudomonadati</taxon>
        <taxon>Bacteroidota</taxon>
        <taxon>Bacteroidia</taxon>
        <taxon>Bacteroidales</taxon>
        <taxon>Prevotellaceae</taxon>
        <taxon>Segatella</taxon>
    </lineage>
</organism>
<dbReference type="EMBL" id="QSAG01000008">
    <property type="protein sequence ID" value="RGW43251.1"/>
    <property type="molecule type" value="Genomic_DNA"/>
</dbReference>
<gene>
    <name evidence="1" type="ORF">DWV76_05985</name>
</gene>
<dbReference type="Proteomes" id="UP000283785">
    <property type="component" value="Unassembled WGS sequence"/>
</dbReference>
<sequence>MEKTLYIPGDLVMTNGIPIGTKKGIVYQVTESNAKKYRAVEDGNAFTELKGSVTLSNPKGKNIEDDGYLFCDSGAWAKDIVPIPLTPSILEKNGWKNDGYDCYKLPTKRAYLYIIKDTKVNDEFLVCVSLEMHNLASVSFVHELQHLLYGLKINSEMEI</sequence>
<evidence type="ECO:0000313" key="1">
    <source>
        <dbReference type="EMBL" id="RGW43251.1"/>
    </source>
</evidence>
<name>A0AA93BEW0_9BACT</name>
<comment type="caution">
    <text evidence="1">The sequence shown here is derived from an EMBL/GenBank/DDBJ whole genome shotgun (WGS) entry which is preliminary data.</text>
</comment>
<dbReference type="RefSeq" id="WP_118064353.1">
    <property type="nucleotide sequence ID" value="NZ_QSAG01000008.1"/>
</dbReference>
<protein>
    <submittedName>
        <fullName evidence="1">Uncharacterized protein</fullName>
    </submittedName>
</protein>
<evidence type="ECO:0000313" key="2">
    <source>
        <dbReference type="Proteomes" id="UP000283785"/>
    </source>
</evidence>